<dbReference type="InterPro" id="IPR027417">
    <property type="entry name" value="P-loop_NTPase"/>
</dbReference>
<evidence type="ECO:0000256" key="7">
    <source>
        <dbReference type="ARBA" id="ARBA00024725"/>
    </source>
</evidence>
<dbReference type="PROSITE" id="PS50893">
    <property type="entry name" value="ABC_TRANSPORTER_2"/>
    <property type="match status" value="1"/>
</dbReference>
<dbReference type="Pfam" id="PF00005">
    <property type="entry name" value="ABC_tran"/>
    <property type="match status" value="1"/>
</dbReference>
<evidence type="ECO:0000259" key="9">
    <source>
        <dbReference type="PROSITE" id="PS50893"/>
    </source>
</evidence>
<accession>A0A4V2DZT4</accession>
<keyword evidence="2 8" id="KW-0812">Transmembrane</keyword>
<dbReference type="InterPro" id="IPR039421">
    <property type="entry name" value="Type_1_exporter"/>
</dbReference>
<dbReference type="SUPFAM" id="SSF90123">
    <property type="entry name" value="ABC transporter transmembrane region"/>
    <property type="match status" value="1"/>
</dbReference>
<dbReference type="CDD" id="cd18575">
    <property type="entry name" value="ABC_6TM_bac_exporter_ABCB8_10_like"/>
    <property type="match status" value="1"/>
</dbReference>
<feature type="transmembrane region" description="Helical" evidence="8">
    <location>
        <begin position="64"/>
        <end position="83"/>
    </location>
</feature>
<evidence type="ECO:0000256" key="2">
    <source>
        <dbReference type="ARBA" id="ARBA00022692"/>
    </source>
</evidence>
<feature type="transmembrane region" description="Helical" evidence="8">
    <location>
        <begin position="250"/>
        <end position="269"/>
    </location>
</feature>
<dbReference type="InterPro" id="IPR036640">
    <property type="entry name" value="ABC1_TM_sf"/>
</dbReference>
<evidence type="ECO:0000256" key="8">
    <source>
        <dbReference type="SAM" id="Phobius"/>
    </source>
</evidence>
<proteinExistence type="predicted"/>
<dbReference type="Gene3D" id="1.20.1560.10">
    <property type="entry name" value="ABC transporter type 1, transmembrane domain"/>
    <property type="match status" value="1"/>
</dbReference>
<dbReference type="GO" id="GO:0015421">
    <property type="term" value="F:ABC-type oligopeptide transporter activity"/>
    <property type="evidence" value="ECO:0007669"/>
    <property type="project" value="TreeGrafter"/>
</dbReference>
<dbReference type="PANTHER" id="PTHR43394">
    <property type="entry name" value="ATP-DEPENDENT PERMEASE MDL1, MITOCHONDRIAL"/>
    <property type="match status" value="1"/>
</dbReference>
<comment type="caution">
    <text evidence="11">The sequence shown here is derived from an EMBL/GenBank/DDBJ whole genome shotgun (WGS) entry which is preliminary data.</text>
</comment>
<dbReference type="PROSITE" id="PS00211">
    <property type="entry name" value="ABC_TRANSPORTER_1"/>
    <property type="match status" value="1"/>
</dbReference>
<keyword evidence="6 8" id="KW-0472">Membrane</keyword>
<organism evidence="11 12">
    <name type="scientific">Candidatus Finniella inopinata</name>
    <dbReference type="NCBI Taxonomy" id="1696036"/>
    <lineage>
        <taxon>Bacteria</taxon>
        <taxon>Pseudomonadati</taxon>
        <taxon>Pseudomonadota</taxon>
        <taxon>Alphaproteobacteria</taxon>
        <taxon>Holosporales</taxon>
        <taxon>Candidatus Paracaedibacteraceae</taxon>
        <taxon>Candidatus Finniella</taxon>
    </lineage>
</organism>
<comment type="function">
    <text evidence="7">Part of an ABC transporter complex. Transmembrane domains (TMD) form a pore in the inner membrane and the ATP-binding domain (NBD) is responsible for energy generation.</text>
</comment>
<feature type="transmembrane region" description="Helical" evidence="8">
    <location>
        <begin position="27"/>
        <end position="52"/>
    </location>
</feature>
<protein>
    <submittedName>
        <fullName evidence="11">ATP-binding cassette domain-containing protein</fullName>
    </submittedName>
</protein>
<sequence>MQLGPHKNSFQQLAFLKPYFSPYRRQIFLALLALALAAFLVLALGTGVRHFIDQGFLNQPHQNLLSLLLVVFVLIGLLALASFGRTYYVTWLGERVAGNLRQHLFEHLLKLEISFFENTRAGELISRLTTDTGLIQILLGTSAGLAIRNTMMFVGGLGMMVVTSIWLTFLSLLVVPLVILTIRIFGRRVRRFSKLAQDRLADLGGYIDECLNNIRTVQAFTHEDHDRKVFRDTSRKFFVAAVKRTLARSLLASVVIVVVFLAVAGVLWLGATKVSKNEMTVGQLSAFIFYAVVVAGSAGSFSEILGDLHRAAGAAERLLELLSIQPAFHEKSISRTLPSVSTGTVAIHGVSFFYPSYPDRPVLGQITVSVSPGEKLAIVGPPGAGKSTLFSLLMRFYDPQSGSIHFDGVDIKDVNVQALRHRIGLVAQEPVLFSASIFDNILYGRPKATEKEVWQAADCVQLEDFLTTLPHGIHTKVGTKGIRLSGGQKQRIVIARAILRNPSLLLLDEATNALDTPSEQAVQQGLSHLMSTRTTLVIAHSLGTVLNADRIVVMEGGRVRAVGTHAELIGQDELYRRLATLQFADAMSLLGGKALPDVL</sequence>
<evidence type="ECO:0000256" key="6">
    <source>
        <dbReference type="ARBA" id="ARBA00023136"/>
    </source>
</evidence>
<keyword evidence="12" id="KW-1185">Reference proteome</keyword>
<dbReference type="PANTHER" id="PTHR43394:SF1">
    <property type="entry name" value="ATP-BINDING CASSETTE SUB-FAMILY B MEMBER 10, MITOCHONDRIAL"/>
    <property type="match status" value="1"/>
</dbReference>
<dbReference type="AlphaFoldDB" id="A0A4V2DZT4"/>
<name>A0A4V2DZT4_9PROT</name>
<evidence type="ECO:0000313" key="12">
    <source>
        <dbReference type="Proteomes" id="UP000293550"/>
    </source>
</evidence>
<feature type="domain" description="ABC transporter" evidence="9">
    <location>
        <begin position="345"/>
        <end position="581"/>
    </location>
</feature>
<keyword evidence="5 8" id="KW-1133">Transmembrane helix</keyword>
<dbReference type="InterPro" id="IPR017871">
    <property type="entry name" value="ABC_transporter-like_CS"/>
</dbReference>
<dbReference type="Proteomes" id="UP000293550">
    <property type="component" value="Unassembled WGS sequence"/>
</dbReference>
<gene>
    <name evidence="11" type="ORF">EQU50_04325</name>
</gene>
<feature type="domain" description="ABC transmembrane type-1" evidence="10">
    <location>
        <begin position="28"/>
        <end position="310"/>
    </location>
</feature>
<feature type="transmembrane region" description="Helical" evidence="8">
    <location>
        <begin position="157"/>
        <end position="185"/>
    </location>
</feature>
<evidence type="ECO:0000256" key="5">
    <source>
        <dbReference type="ARBA" id="ARBA00022989"/>
    </source>
</evidence>
<feature type="transmembrane region" description="Helical" evidence="8">
    <location>
        <begin position="281"/>
        <end position="301"/>
    </location>
</feature>
<dbReference type="SUPFAM" id="SSF52540">
    <property type="entry name" value="P-loop containing nucleoside triphosphate hydrolases"/>
    <property type="match status" value="1"/>
</dbReference>
<dbReference type="OrthoDB" id="9808328at2"/>
<dbReference type="GO" id="GO:0005524">
    <property type="term" value="F:ATP binding"/>
    <property type="evidence" value="ECO:0007669"/>
    <property type="project" value="UniProtKB-KW"/>
</dbReference>
<keyword evidence="4 11" id="KW-0067">ATP-binding</keyword>
<evidence type="ECO:0000313" key="11">
    <source>
        <dbReference type="EMBL" id="RZI46167.1"/>
    </source>
</evidence>
<reference evidence="11 12" key="1">
    <citation type="submission" date="2018-10" db="EMBL/GenBank/DDBJ databases">
        <title>An updated phylogeny of the Alphaproteobacteria reveals that the parasitic Rickettsiales and Holosporales have independent origins.</title>
        <authorList>
            <person name="Munoz-Gomez S.A."/>
            <person name="Hess S."/>
            <person name="Burger G."/>
            <person name="Lang B.F."/>
            <person name="Susko E."/>
            <person name="Slamovits C.H."/>
            <person name="Roger A.J."/>
        </authorList>
    </citation>
    <scope>NUCLEOTIDE SEQUENCE [LARGE SCALE GENOMIC DNA]</scope>
    <source>
        <strain evidence="11">HOLO01</strain>
    </source>
</reference>
<dbReference type="Gene3D" id="3.40.50.300">
    <property type="entry name" value="P-loop containing nucleotide triphosphate hydrolases"/>
    <property type="match status" value="1"/>
</dbReference>
<keyword evidence="3" id="KW-0547">Nucleotide-binding</keyword>
<evidence type="ECO:0000256" key="3">
    <source>
        <dbReference type="ARBA" id="ARBA00022741"/>
    </source>
</evidence>
<dbReference type="InterPro" id="IPR011527">
    <property type="entry name" value="ABC1_TM_dom"/>
</dbReference>
<evidence type="ECO:0000256" key="4">
    <source>
        <dbReference type="ARBA" id="ARBA00022840"/>
    </source>
</evidence>
<dbReference type="InterPro" id="IPR003593">
    <property type="entry name" value="AAA+_ATPase"/>
</dbReference>
<dbReference type="Pfam" id="PF00664">
    <property type="entry name" value="ABC_membrane"/>
    <property type="match status" value="1"/>
</dbReference>
<comment type="subcellular location">
    <subcellularLocation>
        <location evidence="1">Cell membrane</location>
        <topology evidence="1">Multi-pass membrane protein</topology>
    </subcellularLocation>
</comment>
<dbReference type="SMART" id="SM00382">
    <property type="entry name" value="AAA"/>
    <property type="match status" value="1"/>
</dbReference>
<dbReference type="FunFam" id="3.40.50.300:FF:000218">
    <property type="entry name" value="Multidrug ABC transporter ATP-binding protein"/>
    <property type="match status" value="1"/>
</dbReference>
<dbReference type="GO" id="GO:0016887">
    <property type="term" value="F:ATP hydrolysis activity"/>
    <property type="evidence" value="ECO:0007669"/>
    <property type="project" value="InterPro"/>
</dbReference>
<evidence type="ECO:0000259" key="10">
    <source>
        <dbReference type="PROSITE" id="PS50929"/>
    </source>
</evidence>
<dbReference type="RefSeq" id="WP_130153920.1">
    <property type="nucleotide sequence ID" value="NZ_SCFB01000005.1"/>
</dbReference>
<dbReference type="InterPro" id="IPR003439">
    <property type="entry name" value="ABC_transporter-like_ATP-bd"/>
</dbReference>
<evidence type="ECO:0000256" key="1">
    <source>
        <dbReference type="ARBA" id="ARBA00004651"/>
    </source>
</evidence>
<dbReference type="PROSITE" id="PS50929">
    <property type="entry name" value="ABC_TM1F"/>
    <property type="match status" value="1"/>
</dbReference>
<dbReference type="GO" id="GO:0005886">
    <property type="term" value="C:plasma membrane"/>
    <property type="evidence" value="ECO:0007669"/>
    <property type="project" value="UniProtKB-SubCell"/>
</dbReference>
<dbReference type="EMBL" id="SCFB01000005">
    <property type="protein sequence ID" value="RZI46167.1"/>
    <property type="molecule type" value="Genomic_DNA"/>
</dbReference>